<dbReference type="InterPro" id="IPR002078">
    <property type="entry name" value="Sigma_54_int"/>
</dbReference>
<dbReference type="PROSITE" id="PS50045">
    <property type="entry name" value="SIGMA54_INTERACT_4"/>
    <property type="match status" value="1"/>
</dbReference>
<keyword evidence="3" id="KW-0805">Transcription regulation</keyword>
<evidence type="ECO:0000256" key="4">
    <source>
        <dbReference type="ARBA" id="ARBA00023125"/>
    </source>
</evidence>
<keyword evidence="2" id="KW-0067">ATP-binding</keyword>
<keyword evidence="5" id="KW-0804">Transcription</keyword>
<dbReference type="PROSITE" id="PS00688">
    <property type="entry name" value="SIGMA54_INTERACT_3"/>
    <property type="match status" value="1"/>
</dbReference>
<reference evidence="8 10" key="1">
    <citation type="submission" date="2015-07" db="EMBL/GenBank/DDBJ databases">
        <title>Fjat-14205 dsm 2895.</title>
        <authorList>
            <person name="Liu B."/>
            <person name="Wang J."/>
            <person name="Zhu Y."/>
            <person name="Liu G."/>
            <person name="Chen Q."/>
            <person name="Chen Z."/>
            <person name="Lan J."/>
            <person name="Che J."/>
            <person name="Ge C."/>
            <person name="Shi H."/>
            <person name="Pan Z."/>
            <person name="Liu X."/>
        </authorList>
    </citation>
    <scope>NUCLEOTIDE SEQUENCE [LARGE SCALE GENOMIC DNA]</scope>
    <source>
        <strain evidence="8 10">DSM 2895</strain>
    </source>
</reference>
<keyword evidence="4" id="KW-0238">DNA-binding</keyword>
<evidence type="ECO:0000256" key="3">
    <source>
        <dbReference type="ARBA" id="ARBA00023015"/>
    </source>
</evidence>
<evidence type="ECO:0000256" key="5">
    <source>
        <dbReference type="ARBA" id="ARBA00023163"/>
    </source>
</evidence>
<dbReference type="InterPro" id="IPR025943">
    <property type="entry name" value="Sigma_54_int_dom_ATP-bd_2"/>
</dbReference>
<dbReference type="RefSeq" id="WP_043066723.1">
    <property type="nucleotide sequence ID" value="NZ_BJOA01000042.1"/>
</dbReference>
<organism evidence="8 10">
    <name type="scientific">Aneurinibacillus migulanus</name>
    <name type="common">Bacillus migulanus</name>
    <dbReference type="NCBI Taxonomy" id="47500"/>
    <lineage>
        <taxon>Bacteria</taxon>
        <taxon>Bacillati</taxon>
        <taxon>Bacillota</taxon>
        <taxon>Bacilli</taxon>
        <taxon>Bacillales</taxon>
        <taxon>Paenibacillaceae</taxon>
        <taxon>Aneurinibacillus group</taxon>
        <taxon>Aneurinibacillus</taxon>
    </lineage>
</organism>
<dbReference type="InterPro" id="IPR036388">
    <property type="entry name" value="WH-like_DNA-bd_sf"/>
</dbReference>
<dbReference type="SUPFAM" id="SSF55785">
    <property type="entry name" value="PYP-like sensor domain (PAS domain)"/>
    <property type="match status" value="1"/>
</dbReference>
<evidence type="ECO:0000256" key="1">
    <source>
        <dbReference type="ARBA" id="ARBA00022741"/>
    </source>
</evidence>
<dbReference type="AlphaFoldDB" id="A0A0D1XKX8"/>
<dbReference type="SUPFAM" id="SSF52540">
    <property type="entry name" value="P-loop containing nucleoside triphosphate hydrolases"/>
    <property type="match status" value="1"/>
</dbReference>
<dbReference type="InterPro" id="IPR058031">
    <property type="entry name" value="AAA_lid_NorR"/>
</dbReference>
<dbReference type="Gene3D" id="3.40.50.300">
    <property type="entry name" value="P-loop containing nucleotide triphosphate hydrolases"/>
    <property type="match status" value="1"/>
</dbReference>
<dbReference type="GO" id="GO:0005524">
    <property type="term" value="F:ATP binding"/>
    <property type="evidence" value="ECO:0007669"/>
    <property type="project" value="UniProtKB-KW"/>
</dbReference>
<evidence type="ECO:0000313" key="10">
    <source>
        <dbReference type="Proteomes" id="UP000037269"/>
    </source>
</evidence>
<feature type="domain" description="PAS" evidence="7">
    <location>
        <begin position="215"/>
        <end position="289"/>
    </location>
</feature>
<gene>
    <name evidence="8" type="ORF">AF333_08150</name>
    <name evidence="9" type="ORF">SAMN04487909_1115</name>
</gene>
<dbReference type="OrthoDB" id="9803970at2"/>
<keyword evidence="1" id="KW-0547">Nucleotide-binding</keyword>
<dbReference type="GO" id="GO:0006355">
    <property type="term" value="P:regulation of DNA-templated transcription"/>
    <property type="evidence" value="ECO:0007669"/>
    <property type="project" value="InterPro"/>
</dbReference>
<dbReference type="InterPro" id="IPR013767">
    <property type="entry name" value="PAS_fold"/>
</dbReference>
<dbReference type="GO" id="GO:0003677">
    <property type="term" value="F:DNA binding"/>
    <property type="evidence" value="ECO:0007669"/>
    <property type="project" value="UniProtKB-KW"/>
</dbReference>
<dbReference type="PANTHER" id="PTHR32071">
    <property type="entry name" value="TRANSCRIPTIONAL REGULATORY PROTEIN"/>
    <property type="match status" value="1"/>
</dbReference>
<dbReference type="InterPro" id="IPR027417">
    <property type="entry name" value="P-loop_NTPase"/>
</dbReference>
<evidence type="ECO:0000259" key="6">
    <source>
        <dbReference type="PROSITE" id="PS50045"/>
    </source>
</evidence>
<dbReference type="InterPro" id="IPR035965">
    <property type="entry name" value="PAS-like_dom_sf"/>
</dbReference>
<dbReference type="Pfam" id="PF25601">
    <property type="entry name" value="AAA_lid_14"/>
    <property type="match status" value="1"/>
</dbReference>
<name>A0A0D1XKX8_ANEMI</name>
<dbReference type="PROSITE" id="PS50112">
    <property type="entry name" value="PAS"/>
    <property type="match status" value="1"/>
</dbReference>
<dbReference type="Gene3D" id="1.10.8.60">
    <property type="match status" value="1"/>
</dbReference>
<evidence type="ECO:0000256" key="2">
    <source>
        <dbReference type="ARBA" id="ARBA00022840"/>
    </source>
</evidence>
<dbReference type="PATRIC" id="fig|47500.8.peg.872"/>
<keyword evidence="10" id="KW-1185">Reference proteome</keyword>
<dbReference type="Proteomes" id="UP000037269">
    <property type="component" value="Unassembled WGS sequence"/>
</dbReference>
<dbReference type="Gene3D" id="1.10.10.10">
    <property type="entry name" value="Winged helix-like DNA-binding domain superfamily/Winged helix DNA-binding domain"/>
    <property type="match status" value="1"/>
</dbReference>
<dbReference type="Pfam" id="PF00158">
    <property type="entry name" value="Sigma54_activat"/>
    <property type="match status" value="1"/>
</dbReference>
<dbReference type="FunFam" id="3.40.50.300:FF:000006">
    <property type="entry name" value="DNA-binding transcriptional regulator NtrC"/>
    <property type="match status" value="1"/>
</dbReference>
<protein>
    <submittedName>
        <fullName evidence="9">PAS domain S-box-containing protein</fullName>
    </submittedName>
    <submittedName>
        <fullName evidence="8">Transcriptional regulator</fullName>
    </submittedName>
</protein>
<dbReference type="NCBIfam" id="TIGR00229">
    <property type="entry name" value="sensory_box"/>
    <property type="match status" value="1"/>
</dbReference>
<dbReference type="InterPro" id="IPR003593">
    <property type="entry name" value="AAA+_ATPase"/>
</dbReference>
<dbReference type="STRING" id="47500.AF333_08150"/>
<dbReference type="PANTHER" id="PTHR32071:SF57">
    <property type="entry name" value="C4-DICARBOXYLATE TRANSPORT TRANSCRIPTIONAL REGULATORY PROTEIN DCTD"/>
    <property type="match status" value="1"/>
</dbReference>
<dbReference type="SMART" id="SM00091">
    <property type="entry name" value="PAS"/>
    <property type="match status" value="1"/>
</dbReference>
<dbReference type="Proteomes" id="UP000182836">
    <property type="component" value="Unassembled WGS sequence"/>
</dbReference>
<dbReference type="CDD" id="cd00130">
    <property type="entry name" value="PAS"/>
    <property type="match status" value="1"/>
</dbReference>
<dbReference type="Pfam" id="PF00989">
    <property type="entry name" value="PAS"/>
    <property type="match status" value="1"/>
</dbReference>
<evidence type="ECO:0000313" key="8">
    <source>
        <dbReference type="EMBL" id="KON95462.1"/>
    </source>
</evidence>
<dbReference type="SMART" id="SM00382">
    <property type="entry name" value="AAA"/>
    <property type="match status" value="1"/>
</dbReference>
<dbReference type="PROSITE" id="PS00676">
    <property type="entry name" value="SIGMA54_INTERACT_2"/>
    <property type="match status" value="1"/>
</dbReference>
<dbReference type="InterPro" id="IPR025944">
    <property type="entry name" value="Sigma_54_int_dom_CS"/>
</dbReference>
<dbReference type="GeneID" id="42305167"/>
<sequence>MKKPGILLVTRSQKVCKTFENNLNMFFGSKIQIYFHHEHHPVDQETMDKVDLVLLSTGGLPENLPKIREGVPTLVARRTIHLPNLEQLMDLAPGTRALFVTNNQEIVRDSIALLQCFGFSHLHFIPYVPGEDTPVPDKADVDLAITLGLPELVPETIKTIIDLENRPIDLTTILDIARLLHLSVEKAHFYTAEFLRDFVQLGRSLAISVNNERRLKQELASILDAVHEGIIGIDEQGRITVFNEDAEKILKLSAKNCIGKTFDEVIPDFNVQEVFRSHTEVLDQVLETRNLHLLITKIPMMLDGQFMGAVVTFQDVTKVQRIEQEIRKKSIHLGLTTKYSFRSIIGVSPSIALAKQTAMKLSKSDFTVLITGENGTGKEVFAQAIHQASLRSDGPFVPVNFAGLTESLAESELFGYEEGAFTGARKGGKMGLFELAHNGTIFLDEIGDAPLSIQASLLRVLQERQVMRIGGNRVIPVNVRVIAATNRNLMDMVRKGTFREDLYYRLNVLPLHIPCLRERREDFFILIDYFLKNKNKELVFNEEARNILLHYNWPGNIRELENFINYLMVIVEDNQVRPEHIPERIANVQAQRITGADESAAAPLIEEVKNIIFVLSHHGSLADYEDILDILWMCSKRQERIGRKMLQSMLPRPLSEAQIRGKLSVLNRWGCITVGIKKQGSQITSLGIQVLQSIKEEQKHLADQA</sequence>
<evidence type="ECO:0000313" key="11">
    <source>
        <dbReference type="Proteomes" id="UP000182836"/>
    </source>
</evidence>
<dbReference type="CDD" id="cd00009">
    <property type="entry name" value="AAA"/>
    <property type="match status" value="1"/>
</dbReference>
<proteinExistence type="predicted"/>
<accession>A0A0D1XKX8</accession>
<evidence type="ECO:0000313" key="9">
    <source>
        <dbReference type="EMBL" id="SDJ04718.1"/>
    </source>
</evidence>
<feature type="domain" description="Sigma-54 factor interaction" evidence="6">
    <location>
        <begin position="344"/>
        <end position="569"/>
    </location>
</feature>
<dbReference type="EMBL" id="FNED01000011">
    <property type="protein sequence ID" value="SDJ04718.1"/>
    <property type="molecule type" value="Genomic_DNA"/>
</dbReference>
<dbReference type="Gene3D" id="3.30.450.20">
    <property type="entry name" value="PAS domain"/>
    <property type="match status" value="1"/>
</dbReference>
<evidence type="ECO:0000259" key="7">
    <source>
        <dbReference type="PROSITE" id="PS50112"/>
    </source>
</evidence>
<dbReference type="EMBL" id="LGUG01000004">
    <property type="protein sequence ID" value="KON95462.1"/>
    <property type="molecule type" value="Genomic_DNA"/>
</dbReference>
<dbReference type="InterPro" id="IPR000014">
    <property type="entry name" value="PAS"/>
</dbReference>
<reference evidence="9 11" key="2">
    <citation type="submission" date="2016-10" db="EMBL/GenBank/DDBJ databases">
        <authorList>
            <person name="de Groot N.N."/>
        </authorList>
    </citation>
    <scope>NUCLEOTIDE SEQUENCE [LARGE SCALE GENOMIC DNA]</scope>
    <source>
        <strain evidence="9 11">DSM 2895</strain>
    </source>
</reference>